<organism evidence="2 3">
    <name type="scientific">[Myrmecia] bisecta</name>
    <dbReference type="NCBI Taxonomy" id="41462"/>
    <lineage>
        <taxon>Eukaryota</taxon>
        <taxon>Viridiplantae</taxon>
        <taxon>Chlorophyta</taxon>
        <taxon>core chlorophytes</taxon>
        <taxon>Trebouxiophyceae</taxon>
        <taxon>Trebouxiales</taxon>
        <taxon>Trebouxiaceae</taxon>
        <taxon>Myrmecia</taxon>
    </lineage>
</organism>
<feature type="compositionally biased region" description="Polar residues" evidence="1">
    <location>
        <begin position="135"/>
        <end position="150"/>
    </location>
</feature>
<proteinExistence type="predicted"/>
<name>A0AAW1Q9Y2_9CHLO</name>
<reference evidence="2 3" key="1">
    <citation type="journal article" date="2024" name="Nat. Commun.">
        <title>Phylogenomics reveals the evolutionary origins of lichenization in chlorophyte algae.</title>
        <authorList>
            <person name="Puginier C."/>
            <person name="Libourel C."/>
            <person name="Otte J."/>
            <person name="Skaloud P."/>
            <person name="Haon M."/>
            <person name="Grisel S."/>
            <person name="Petersen M."/>
            <person name="Berrin J.G."/>
            <person name="Delaux P.M."/>
            <person name="Dal Grande F."/>
            <person name="Keller J."/>
        </authorList>
    </citation>
    <scope>NUCLEOTIDE SEQUENCE [LARGE SCALE GENOMIC DNA]</scope>
    <source>
        <strain evidence="2 3">SAG 2043</strain>
    </source>
</reference>
<sequence length="198" mass="22041">MNRDMWTEAAAMADEALKTRKALLPKGHSYIGRASLLCAKALRSDSMELQDMREQAFISLQRKAYMHALQLYKAHEEEKGFQIAAILEQLARLDAAELKVQLAIKQHREAHQMRKALSLAYTWLFRRNTRSKLQMTDVQNITPEEPSTSAHPAEPARFGASPAGPSGTAGSQPMLPKQQVPDTILPSQGRGQAGVHKE</sequence>
<evidence type="ECO:0000256" key="1">
    <source>
        <dbReference type="SAM" id="MobiDB-lite"/>
    </source>
</evidence>
<accession>A0AAW1Q9Y2</accession>
<feature type="compositionally biased region" description="Low complexity" evidence="1">
    <location>
        <begin position="159"/>
        <end position="173"/>
    </location>
</feature>
<dbReference type="Proteomes" id="UP001489004">
    <property type="component" value="Unassembled WGS sequence"/>
</dbReference>
<evidence type="ECO:0000313" key="3">
    <source>
        <dbReference type="Proteomes" id="UP001489004"/>
    </source>
</evidence>
<feature type="region of interest" description="Disordered" evidence="1">
    <location>
        <begin position="135"/>
        <end position="198"/>
    </location>
</feature>
<dbReference type="EMBL" id="JALJOR010000004">
    <property type="protein sequence ID" value="KAK9817745.1"/>
    <property type="molecule type" value="Genomic_DNA"/>
</dbReference>
<comment type="caution">
    <text evidence="2">The sequence shown here is derived from an EMBL/GenBank/DDBJ whole genome shotgun (WGS) entry which is preliminary data.</text>
</comment>
<gene>
    <name evidence="2" type="ORF">WJX72_001541</name>
</gene>
<protein>
    <submittedName>
        <fullName evidence="2">Uncharacterized protein</fullName>
    </submittedName>
</protein>
<dbReference type="AlphaFoldDB" id="A0AAW1Q9Y2"/>
<keyword evidence="3" id="KW-1185">Reference proteome</keyword>
<evidence type="ECO:0000313" key="2">
    <source>
        <dbReference type="EMBL" id="KAK9817745.1"/>
    </source>
</evidence>